<dbReference type="EMBL" id="FN393075">
    <property type="protein sequence ID" value="CAY80705.1"/>
    <property type="molecule type" value="Genomic_DNA"/>
</dbReference>
<dbReference type="HOGENOM" id="CLU_2514376_0_0_1"/>
<evidence type="ECO:0000313" key="2">
    <source>
        <dbReference type="Proteomes" id="UP000000286"/>
    </source>
</evidence>
<reference evidence="1 2" key="1">
    <citation type="journal article" date="2009" name="Proc. Natl. Acad. Sci. U.S.A.">
        <title>Eukaryote-to-eukaryote gene transfer events revealed by the genome sequence of the wine yeast Saccharomyces cerevisiae EC1118.</title>
        <authorList>
            <person name="Novo M."/>
            <person name="Bigey F."/>
            <person name="Beyne E."/>
            <person name="Galeote V."/>
            <person name="Gavory F."/>
            <person name="Mallet S."/>
            <person name="Cambot B."/>
            <person name="Legras J.L."/>
            <person name="Wincker P."/>
            <person name="Casaregola S."/>
            <person name="Dequin S."/>
        </authorList>
    </citation>
    <scope>NUCLEOTIDE SEQUENCE [LARGE SCALE GENOMIC DNA]</scope>
    <source>
        <strain evidence="2">Lalvin EC1118 / Prise de mousse</strain>
    </source>
</reference>
<organism evidence="1 2">
    <name type="scientific">Saccharomyces cerevisiae (strain Lalvin EC1118 / Prise de mousse)</name>
    <name type="common">Baker's yeast</name>
    <dbReference type="NCBI Taxonomy" id="643680"/>
    <lineage>
        <taxon>Eukaryota</taxon>
        <taxon>Fungi</taxon>
        <taxon>Dikarya</taxon>
        <taxon>Ascomycota</taxon>
        <taxon>Saccharomycotina</taxon>
        <taxon>Saccharomycetes</taxon>
        <taxon>Saccharomycetales</taxon>
        <taxon>Saccharomycetaceae</taxon>
        <taxon>Saccharomyces</taxon>
    </lineage>
</organism>
<protein>
    <submittedName>
        <fullName evidence="1">EC1118_1J11_2388p</fullName>
    </submittedName>
</protein>
<dbReference type="AlphaFoldDB" id="C8ZBD9"/>
<evidence type="ECO:0000313" key="1">
    <source>
        <dbReference type="EMBL" id="CAY80705.1"/>
    </source>
</evidence>
<accession>C8ZBD9</accession>
<sequence length="85" mass="8685">MARGSSWSCSGSSSSFSLCCFFFGSSDGLFPTPEAIPKGLKPTGAPNLLAPDSLAILSLNAALRFSSLSSSSFSSSLSPSLSSWP</sequence>
<name>C8ZBD9_YEAS8</name>
<dbReference type="Proteomes" id="UP000000286">
    <property type="component" value="Chromosome X"/>
</dbReference>
<gene>
    <name evidence="1" type="ORF">EC1118_1J11_2388g</name>
</gene>
<proteinExistence type="predicted"/>